<dbReference type="GO" id="GO:0055085">
    <property type="term" value="P:transmembrane transport"/>
    <property type="evidence" value="ECO:0007669"/>
    <property type="project" value="InterPro"/>
</dbReference>
<dbReference type="Pfam" id="PF00528">
    <property type="entry name" value="BPD_transp_1"/>
    <property type="match status" value="2"/>
</dbReference>
<evidence type="ECO:0000256" key="6">
    <source>
        <dbReference type="ARBA" id="ARBA00022989"/>
    </source>
</evidence>
<feature type="transmembrane region" description="Helical" evidence="8">
    <location>
        <begin position="187"/>
        <end position="207"/>
    </location>
</feature>
<evidence type="ECO:0000256" key="2">
    <source>
        <dbReference type="ARBA" id="ARBA00022448"/>
    </source>
</evidence>
<comment type="similarity">
    <text evidence="8">Belongs to the binding-protein-dependent transport system permease family.</text>
</comment>
<dbReference type="RefSeq" id="WP_153358727.1">
    <property type="nucleotide sequence ID" value="NZ_WIXI01000050.1"/>
</dbReference>
<comment type="caution">
    <text evidence="10">The sequence shown here is derived from an EMBL/GenBank/DDBJ whole genome shotgun (WGS) entry which is preliminary data.</text>
</comment>
<proteinExistence type="inferred from homology"/>
<feature type="transmembrane region" description="Helical" evidence="8">
    <location>
        <begin position="406"/>
        <end position="427"/>
    </location>
</feature>
<evidence type="ECO:0000313" key="11">
    <source>
        <dbReference type="Proteomes" id="UP000435138"/>
    </source>
</evidence>
<feature type="transmembrane region" description="Helical" evidence="8">
    <location>
        <begin position="228"/>
        <end position="250"/>
    </location>
</feature>
<feature type="transmembrane region" description="Helical" evidence="8">
    <location>
        <begin position="576"/>
        <end position="596"/>
    </location>
</feature>
<keyword evidence="2 8" id="KW-0813">Transport</keyword>
<gene>
    <name evidence="10" type="ORF">GAO09_24585</name>
</gene>
<dbReference type="Proteomes" id="UP000435138">
    <property type="component" value="Unassembled WGS sequence"/>
</dbReference>
<evidence type="ECO:0000256" key="3">
    <source>
        <dbReference type="ARBA" id="ARBA00022475"/>
    </source>
</evidence>
<evidence type="ECO:0000256" key="7">
    <source>
        <dbReference type="ARBA" id="ARBA00023136"/>
    </source>
</evidence>
<feature type="transmembrane region" description="Helical" evidence="8">
    <location>
        <begin position="532"/>
        <end position="556"/>
    </location>
</feature>
<reference evidence="10 11" key="1">
    <citation type="submission" date="2019-11" db="EMBL/GenBank/DDBJ databases">
        <title>Genome analysis of Rhizobacterium cereale a novel genus and species isolated from maize roots in North Spain.</title>
        <authorList>
            <person name="Menendez E."/>
            <person name="Flores-Felix J.D."/>
            <person name="Ramirez-Bahena M.-H."/>
            <person name="Igual J.M."/>
            <person name="Garcia-Fraile P."/>
            <person name="Peix A."/>
            <person name="Velazquez E."/>
        </authorList>
    </citation>
    <scope>NUCLEOTIDE SEQUENCE [LARGE SCALE GENOMIC DNA]</scope>
    <source>
        <strain evidence="10 11">RZME27</strain>
    </source>
</reference>
<keyword evidence="4" id="KW-0997">Cell inner membrane</keyword>
<keyword evidence="6 8" id="KW-1133">Transmembrane helix</keyword>
<feature type="transmembrane region" description="Helical" evidence="8">
    <location>
        <begin position="471"/>
        <end position="491"/>
    </location>
</feature>
<dbReference type="CDD" id="cd06261">
    <property type="entry name" value="TM_PBP2"/>
    <property type="match status" value="2"/>
</dbReference>
<feature type="transmembrane region" description="Helical" evidence="8">
    <location>
        <begin position="285"/>
        <end position="304"/>
    </location>
</feature>
<keyword evidence="3" id="KW-1003">Cell membrane</keyword>
<dbReference type="InterPro" id="IPR035906">
    <property type="entry name" value="MetI-like_sf"/>
</dbReference>
<evidence type="ECO:0000256" key="1">
    <source>
        <dbReference type="ARBA" id="ARBA00004429"/>
    </source>
</evidence>
<dbReference type="AlphaFoldDB" id="A0A6A8AH86"/>
<keyword evidence="11" id="KW-1185">Reference proteome</keyword>
<evidence type="ECO:0000256" key="5">
    <source>
        <dbReference type="ARBA" id="ARBA00022692"/>
    </source>
</evidence>
<feature type="transmembrane region" description="Helical" evidence="8">
    <location>
        <begin position="102"/>
        <end position="122"/>
    </location>
</feature>
<dbReference type="SUPFAM" id="SSF161098">
    <property type="entry name" value="MetI-like"/>
    <property type="match status" value="2"/>
</dbReference>
<evidence type="ECO:0000256" key="8">
    <source>
        <dbReference type="RuleBase" id="RU363032"/>
    </source>
</evidence>
<feature type="domain" description="ABC transmembrane type-1" evidence="9">
    <location>
        <begin position="98"/>
        <end position="305"/>
    </location>
</feature>
<keyword evidence="7 8" id="KW-0472">Membrane</keyword>
<dbReference type="Gene3D" id="1.10.3720.10">
    <property type="entry name" value="MetI-like"/>
    <property type="match status" value="2"/>
</dbReference>
<protein>
    <submittedName>
        <fullName evidence="10">ABC transporter permease subunit</fullName>
    </submittedName>
</protein>
<dbReference type="InterPro" id="IPR000515">
    <property type="entry name" value="MetI-like"/>
</dbReference>
<feature type="transmembrane region" description="Helical" evidence="8">
    <location>
        <begin position="335"/>
        <end position="358"/>
    </location>
</feature>
<organism evidence="10 11">
    <name type="scientific">Endobacterium cereale</name>
    <dbReference type="NCBI Taxonomy" id="2663029"/>
    <lineage>
        <taxon>Bacteria</taxon>
        <taxon>Pseudomonadati</taxon>
        <taxon>Pseudomonadota</taxon>
        <taxon>Alphaproteobacteria</taxon>
        <taxon>Hyphomicrobiales</taxon>
        <taxon>Rhizobiaceae</taxon>
        <taxon>Endobacterium</taxon>
    </lineage>
</organism>
<dbReference type="GO" id="GO:0005886">
    <property type="term" value="C:plasma membrane"/>
    <property type="evidence" value="ECO:0007669"/>
    <property type="project" value="UniProtKB-SubCell"/>
</dbReference>
<feature type="transmembrane region" description="Helical" evidence="8">
    <location>
        <begin position="32"/>
        <end position="56"/>
    </location>
</feature>
<name>A0A6A8AH86_9HYPH</name>
<dbReference type="EMBL" id="WIXI01000050">
    <property type="protein sequence ID" value="MQY49218.1"/>
    <property type="molecule type" value="Genomic_DNA"/>
</dbReference>
<evidence type="ECO:0000256" key="4">
    <source>
        <dbReference type="ARBA" id="ARBA00022519"/>
    </source>
</evidence>
<feature type="transmembrane region" description="Helical" evidence="8">
    <location>
        <begin position="134"/>
        <end position="156"/>
    </location>
</feature>
<dbReference type="PROSITE" id="PS50928">
    <property type="entry name" value="ABC_TM1"/>
    <property type="match status" value="2"/>
</dbReference>
<comment type="subcellular location">
    <subcellularLocation>
        <location evidence="1">Cell inner membrane</location>
        <topology evidence="1">Multi-pass membrane protein</topology>
    </subcellularLocation>
    <subcellularLocation>
        <location evidence="8">Cell membrane</location>
        <topology evidence="8">Multi-pass membrane protein</topology>
    </subcellularLocation>
</comment>
<dbReference type="PANTHER" id="PTHR43357">
    <property type="entry name" value="INNER MEMBRANE ABC TRANSPORTER PERMEASE PROTEIN YDCV"/>
    <property type="match status" value="1"/>
</dbReference>
<evidence type="ECO:0000259" key="9">
    <source>
        <dbReference type="PROSITE" id="PS50928"/>
    </source>
</evidence>
<evidence type="ECO:0000313" key="10">
    <source>
        <dbReference type="EMBL" id="MQY49218.1"/>
    </source>
</evidence>
<keyword evidence="5 8" id="KW-0812">Transmembrane</keyword>
<accession>A0A6A8AH86</accession>
<dbReference type="PANTHER" id="PTHR43357:SF4">
    <property type="entry name" value="INNER MEMBRANE ABC TRANSPORTER PERMEASE PROTEIN YDCV"/>
    <property type="match status" value="1"/>
</dbReference>
<feature type="transmembrane region" description="Helical" evidence="8">
    <location>
        <begin position="447"/>
        <end position="465"/>
    </location>
</feature>
<sequence>MVAIDKQATRKETGFGFRKLRHRFAVATRDPVIAIGFLLAAIFAFLILAPVISILVNVAIVQIGDAARTRAPEGAWTFYYLTRAFASRMSSILLWQPLLNTASVALGAIVLSMSVGGVLAWLINRTELAGRGWLATALIIPFMLPTWTLALAWTTIFKNRTVGGQPGWLENLGFATPDWLAYGRLPMIVILSLHYAPFVILILGSALQRLDAQLEDSARILGASRRRVAFQIVLPLMRPALLSCGLLILADCIGEFAVPYVLGLPVGFDTLSTSLYRAISTRQTGMAAVMAAVIMTIGVLTLYIDTRMMREARRFAIIGGKGAMDRRRALGRWQLPAAGFALVFFAIGVVIPLGTLFLSTIMRIPGRFTPENFTFDYWIGSNLDTVALRDGILLAPEFWSAGLNTLIIIGSASLASGVLGLLVGYVVIRSPFATLGAFLRQITFMPYLVPGIAFAAAFLTLFAVPRGPIPALYGTSIILILALIADQMPFASRSGIAAMAQLGKEPEEAARVAGAGWWRRMISIVLPIQKRALASAILLPFISGIKGVSLFIILAVPATDVLTTYSLRLVDYNYTQAANAVVLMIALLALAGTILINRLTGNGIAKGLES</sequence>
<feature type="domain" description="ABC transmembrane type-1" evidence="9">
    <location>
        <begin position="402"/>
        <end position="596"/>
    </location>
</feature>